<name>A0A3P7RFM1_DIBLA</name>
<accession>A0A3P7RFM1</accession>
<keyword evidence="2" id="KW-1185">Reference proteome</keyword>
<dbReference type="EMBL" id="UYRU01095861">
    <property type="protein sequence ID" value="VDN39549.1"/>
    <property type="molecule type" value="Genomic_DNA"/>
</dbReference>
<organism evidence="1 2">
    <name type="scientific">Dibothriocephalus latus</name>
    <name type="common">Fish tapeworm</name>
    <name type="synonym">Diphyllobothrium latum</name>
    <dbReference type="NCBI Taxonomy" id="60516"/>
    <lineage>
        <taxon>Eukaryota</taxon>
        <taxon>Metazoa</taxon>
        <taxon>Spiralia</taxon>
        <taxon>Lophotrochozoa</taxon>
        <taxon>Platyhelminthes</taxon>
        <taxon>Cestoda</taxon>
        <taxon>Eucestoda</taxon>
        <taxon>Diphyllobothriidea</taxon>
        <taxon>Diphyllobothriidae</taxon>
        <taxon>Dibothriocephalus</taxon>
    </lineage>
</organism>
<gene>
    <name evidence="1" type="ORF">DILT_LOCUS17926</name>
</gene>
<evidence type="ECO:0000313" key="1">
    <source>
        <dbReference type="EMBL" id="VDN39549.1"/>
    </source>
</evidence>
<dbReference type="Proteomes" id="UP000281553">
    <property type="component" value="Unassembled WGS sequence"/>
</dbReference>
<protein>
    <submittedName>
        <fullName evidence="1">Uncharacterized protein</fullName>
    </submittedName>
</protein>
<reference evidence="1 2" key="1">
    <citation type="submission" date="2018-11" db="EMBL/GenBank/DDBJ databases">
        <authorList>
            <consortium name="Pathogen Informatics"/>
        </authorList>
    </citation>
    <scope>NUCLEOTIDE SEQUENCE [LARGE SCALE GENOMIC DNA]</scope>
</reference>
<evidence type="ECO:0000313" key="2">
    <source>
        <dbReference type="Proteomes" id="UP000281553"/>
    </source>
</evidence>
<sequence>MTLVAHGVLPALGMPALPTYPSLPVLPLQHEEVHLSTAQVTTSP</sequence>
<dbReference type="AlphaFoldDB" id="A0A3P7RFM1"/>
<proteinExistence type="predicted"/>